<comment type="caution">
    <text evidence="8">The sequence shown here is derived from an EMBL/GenBank/DDBJ whole genome shotgun (WGS) entry which is preliminary data.</text>
</comment>
<sequence length="326" mass="33411">MSAATPYPAAAGPVLTLTVNPTVDLCWDVDHLTDVGKNRARVRSVAGGGGGINVARGVARLGGRAMAVHTAGREVGSRLNSLLDEEGLDHLAVGIAEETREALVLFETASGRSHHIVPPGPRLDEREGQRLLDTLGQAIGTSRYVVASGSLPGGLSDDFYAAVARRVGAAGSRLVLDTSGPALRQALAEGVFLFRCNRTEAADLLGRPVRGFDDALAVNAQLLATGAAEIAVTTIGALGALCSTRHGHTELRAPPPPGKLISDAGAGDSMVAALTERLAAGDDPVAACAWGVAVAAASVLTPGTEPFDREVAESLCRDVGIRLRTG</sequence>
<keyword evidence="3" id="KW-0547">Nucleotide-binding</keyword>
<dbReference type="EMBL" id="JBHSPW010000002">
    <property type="protein sequence ID" value="MFC5892172.1"/>
    <property type="molecule type" value="Genomic_DNA"/>
</dbReference>
<dbReference type="Pfam" id="PF00294">
    <property type="entry name" value="PfkB"/>
    <property type="match status" value="1"/>
</dbReference>
<keyword evidence="9" id="KW-1185">Reference proteome</keyword>
<dbReference type="Gene3D" id="3.40.1190.20">
    <property type="match status" value="1"/>
</dbReference>
<dbReference type="InterPro" id="IPR011611">
    <property type="entry name" value="PfkB_dom"/>
</dbReference>
<keyword evidence="2 6" id="KW-0808">Transferase</keyword>
<feature type="domain" description="Carbohydrate kinase PfkB" evidence="7">
    <location>
        <begin position="25"/>
        <end position="305"/>
    </location>
</feature>
<evidence type="ECO:0000256" key="3">
    <source>
        <dbReference type="ARBA" id="ARBA00022741"/>
    </source>
</evidence>
<name>A0ABW1FCN0_9ACTN</name>
<dbReference type="PIRSF" id="PIRSF000535">
    <property type="entry name" value="1PFK/6PFK/LacC"/>
    <property type="match status" value="1"/>
</dbReference>
<comment type="similarity">
    <text evidence="1">Belongs to the carbohydrate kinase PfkB family.</text>
</comment>
<keyword evidence="5" id="KW-0067">ATP-binding</keyword>
<evidence type="ECO:0000256" key="1">
    <source>
        <dbReference type="ARBA" id="ARBA00010688"/>
    </source>
</evidence>
<evidence type="ECO:0000259" key="7">
    <source>
        <dbReference type="Pfam" id="PF00294"/>
    </source>
</evidence>
<evidence type="ECO:0000256" key="4">
    <source>
        <dbReference type="ARBA" id="ARBA00022777"/>
    </source>
</evidence>
<evidence type="ECO:0000256" key="6">
    <source>
        <dbReference type="PIRNR" id="PIRNR000535"/>
    </source>
</evidence>
<dbReference type="NCBIfam" id="TIGR03168">
    <property type="entry name" value="1-PFK"/>
    <property type="match status" value="1"/>
</dbReference>
<dbReference type="PROSITE" id="PS00583">
    <property type="entry name" value="PFKB_KINASES_1"/>
    <property type="match status" value="1"/>
</dbReference>
<evidence type="ECO:0000256" key="5">
    <source>
        <dbReference type="ARBA" id="ARBA00022840"/>
    </source>
</evidence>
<dbReference type="InterPro" id="IPR017583">
    <property type="entry name" value="Tagatose/fructose_Pkinase"/>
</dbReference>
<evidence type="ECO:0000256" key="2">
    <source>
        <dbReference type="ARBA" id="ARBA00022679"/>
    </source>
</evidence>
<dbReference type="PANTHER" id="PTHR46566:SF2">
    <property type="entry name" value="ATP-DEPENDENT 6-PHOSPHOFRUCTOKINASE ISOZYME 2"/>
    <property type="match status" value="1"/>
</dbReference>
<accession>A0ABW1FCN0</accession>
<keyword evidence="4" id="KW-0418">Kinase</keyword>
<dbReference type="InterPro" id="IPR029056">
    <property type="entry name" value="Ribokinase-like"/>
</dbReference>
<dbReference type="PANTHER" id="PTHR46566">
    <property type="entry name" value="1-PHOSPHOFRUCTOKINASE-RELATED"/>
    <property type="match status" value="1"/>
</dbReference>
<dbReference type="InterPro" id="IPR002173">
    <property type="entry name" value="Carboh/pur_kinase_PfkB_CS"/>
</dbReference>
<protein>
    <submittedName>
        <fullName evidence="8">1-phosphofructokinase family hexose kinase</fullName>
    </submittedName>
</protein>
<dbReference type="RefSeq" id="WP_345087270.1">
    <property type="nucleotide sequence ID" value="NZ_BAAAWG010000013.1"/>
</dbReference>
<organism evidence="8 9">
    <name type="scientific">Streptomyces ramulosus</name>
    <dbReference type="NCBI Taxonomy" id="47762"/>
    <lineage>
        <taxon>Bacteria</taxon>
        <taxon>Bacillati</taxon>
        <taxon>Actinomycetota</taxon>
        <taxon>Actinomycetes</taxon>
        <taxon>Kitasatosporales</taxon>
        <taxon>Streptomycetaceae</taxon>
        <taxon>Streptomyces</taxon>
    </lineage>
</organism>
<evidence type="ECO:0000313" key="9">
    <source>
        <dbReference type="Proteomes" id="UP001596241"/>
    </source>
</evidence>
<reference evidence="9" key="1">
    <citation type="journal article" date="2019" name="Int. J. Syst. Evol. Microbiol.">
        <title>The Global Catalogue of Microorganisms (GCM) 10K type strain sequencing project: providing services to taxonomists for standard genome sequencing and annotation.</title>
        <authorList>
            <consortium name="The Broad Institute Genomics Platform"/>
            <consortium name="The Broad Institute Genome Sequencing Center for Infectious Disease"/>
            <person name="Wu L."/>
            <person name="Ma J."/>
        </authorList>
    </citation>
    <scope>NUCLEOTIDE SEQUENCE [LARGE SCALE GENOMIC DNA]</scope>
    <source>
        <strain evidence="9">CGMCC 1.15809</strain>
    </source>
</reference>
<dbReference type="SUPFAM" id="SSF53613">
    <property type="entry name" value="Ribokinase-like"/>
    <property type="match status" value="1"/>
</dbReference>
<proteinExistence type="inferred from homology"/>
<dbReference type="Proteomes" id="UP001596241">
    <property type="component" value="Unassembled WGS sequence"/>
</dbReference>
<evidence type="ECO:0000313" key="8">
    <source>
        <dbReference type="EMBL" id="MFC5892172.1"/>
    </source>
</evidence>
<gene>
    <name evidence="8" type="ORF">ACFP3M_05005</name>
</gene>